<dbReference type="GO" id="GO:0043657">
    <property type="term" value="C:host cell"/>
    <property type="evidence" value="ECO:0007669"/>
    <property type="project" value="UniProtKB-SubCell"/>
</dbReference>
<organism evidence="5 6">
    <name type="scientific">Thraustotheca clavata</name>
    <dbReference type="NCBI Taxonomy" id="74557"/>
    <lineage>
        <taxon>Eukaryota</taxon>
        <taxon>Sar</taxon>
        <taxon>Stramenopiles</taxon>
        <taxon>Oomycota</taxon>
        <taxon>Saprolegniomycetes</taxon>
        <taxon>Saprolegniales</taxon>
        <taxon>Achlyaceae</taxon>
        <taxon>Thraustotheca</taxon>
    </lineage>
</organism>
<keyword evidence="6" id="KW-1185">Reference proteome</keyword>
<evidence type="ECO:0000313" key="5">
    <source>
        <dbReference type="EMBL" id="OQS03562.1"/>
    </source>
</evidence>
<dbReference type="GO" id="GO:0005576">
    <property type="term" value="C:extracellular region"/>
    <property type="evidence" value="ECO:0007669"/>
    <property type="project" value="UniProtKB-SubCell"/>
</dbReference>
<feature type="domain" description="Crinkler effector protein N-terminal" evidence="4">
    <location>
        <begin position="5"/>
        <end position="112"/>
    </location>
</feature>
<evidence type="ECO:0000313" key="6">
    <source>
        <dbReference type="Proteomes" id="UP000243217"/>
    </source>
</evidence>
<dbReference type="Pfam" id="PF20147">
    <property type="entry name" value="Crinkler"/>
    <property type="match status" value="1"/>
</dbReference>
<sequence length="389" mass="44230">MEKYLVCIEIPGGSVFGVTIEPNQQVWELKNMIKEKKMYDFPADKLELYIAKKNHEWLKSKDADVKELKKGVVSDDINALIHDSLEMDPTGTIQMLDFPDTPAPGDIHVLVVVPPSMPTTGKRSNEDLGEIVEARLTKFFKDRDEKKVYSLSDLDSWKKQQIFNKMGLGLKVLELKEPRDTSIPGYQWIVGLPEGQEEQRTQYMTYLETHLMTLLGKKSFSLVDIANDKSVLDTVDARLPFRLNGTANVLLVKSKAIKLIPMAGICIVIELKKTVEKKHTHQAIGQLVCASIKAPFGCYPMSLLTDLNDTWLFSYFSDKKVLTQVLFEYPKNAIDFIKATIVNEPEHAVCPLSYYPVPFKKLRVDDFLPQIVDKHAAELMENYELMADE</sequence>
<name>A0A1V9ZZV2_9STRA</name>
<dbReference type="AlphaFoldDB" id="A0A1V9ZZV2"/>
<comment type="subcellular location">
    <subcellularLocation>
        <location evidence="1">Host cell</location>
    </subcellularLocation>
    <subcellularLocation>
        <location evidence="2">Secreted</location>
    </subcellularLocation>
</comment>
<accession>A0A1V9ZZV2</accession>
<evidence type="ECO:0000256" key="2">
    <source>
        <dbReference type="ARBA" id="ARBA00004613"/>
    </source>
</evidence>
<dbReference type="InterPro" id="IPR045379">
    <property type="entry name" value="Crinkler_N"/>
</dbReference>
<proteinExistence type="predicted"/>
<reference evidence="5 6" key="1">
    <citation type="journal article" date="2014" name="Genome Biol. Evol.">
        <title>The secreted proteins of Achlya hypogyna and Thraustotheca clavata identify the ancestral oomycete secretome and reveal gene acquisitions by horizontal gene transfer.</title>
        <authorList>
            <person name="Misner I."/>
            <person name="Blouin N."/>
            <person name="Leonard G."/>
            <person name="Richards T.A."/>
            <person name="Lane C.E."/>
        </authorList>
    </citation>
    <scope>NUCLEOTIDE SEQUENCE [LARGE SCALE GENOMIC DNA]</scope>
    <source>
        <strain evidence="5 6">ATCC 34112</strain>
    </source>
</reference>
<evidence type="ECO:0000256" key="3">
    <source>
        <dbReference type="ARBA" id="ARBA00022525"/>
    </source>
</evidence>
<dbReference type="OrthoDB" id="67626at2759"/>
<dbReference type="EMBL" id="JNBS01000844">
    <property type="protein sequence ID" value="OQS03562.1"/>
    <property type="molecule type" value="Genomic_DNA"/>
</dbReference>
<keyword evidence="3" id="KW-0964">Secreted</keyword>
<evidence type="ECO:0000259" key="4">
    <source>
        <dbReference type="Pfam" id="PF20147"/>
    </source>
</evidence>
<protein>
    <submittedName>
        <fullName evidence="5">Crinkler (CRN) family protein</fullName>
    </submittedName>
</protein>
<dbReference type="Proteomes" id="UP000243217">
    <property type="component" value="Unassembled WGS sequence"/>
</dbReference>
<evidence type="ECO:0000256" key="1">
    <source>
        <dbReference type="ARBA" id="ARBA00004340"/>
    </source>
</evidence>
<gene>
    <name evidence="5" type="ORF">THRCLA_21133</name>
</gene>
<comment type="caution">
    <text evidence="5">The sequence shown here is derived from an EMBL/GenBank/DDBJ whole genome shotgun (WGS) entry which is preliminary data.</text>
</comment>